<accession>A0AAV0PHJ6</accession>
<dbReference type="InterPro" id="IPR002123">
    <property type="entry name" value="Plipid/glycerol_acylTrfase"/>
</dbReference>
<dbReference type="InterPro" id="IPR056462">
    <property type="entry name" value="HAD_RAM2/GPAT1-8"/>
</dbReference>
<dbReference type="GO" id="GO:0090447">
    <property type="term" value="F:glycerol-3-phosphate 2-O-acyltransferase activity"/>
    <property type="evidence" value="ECO:0007669"/>
    <property type="project" value="UniProtKB-ARBA"/>
</dbReference>
<keyword evidence="7 11" id="KW-0472">Membrane</keyword>
<gene>
    <name evidence="13" type="ORF">LITE_LOCUS38515</name>
</gene>
<evidence type="ECO:0000256" key="6">
    <source>
        <dbReference type="ARBA" id="ARBA00023098"/>
    </source>
</evidence>
<dbReference type="PANTHER" id="PTHR15486">
    <property type="entry name" value="ANCIENT UBIQUITOUS PROTEIN"/>
    <property type="match status" value="1"/>
</dbReference>
<evidence type="ECO:0000256" key="3">
    <source>
        <dbReference type="ARBA" id="ARBA00022679"/>
    </source>
</evidence>
<keyword evidence="6" id="KW-0443">Lipid metabolism</keyword>
<dbReference type="Pfam" id="PF23270">
    <property type="entry name" value="HAD_RAM2_N"/>
    <property type="match status" value="1"/>
</dbReference>
<evidence type="ECO:0000313" key="13">
    <source>
        <dbReference type="EMBL" id="CAI0470335.1"/>
    </source>
</evidence>
<proteinExistence type="inferred from homology"/>
<evidence type="ECO:0000256" key="9">
    <source>
        <dbReference type="ARBA" id="ARBA00023264"/>
    </source>
</evidence>
<name>A0AAV0PHJ6_9ROSI</name>
<dbReference type="InterPro" id="IPR036412">
    <property type="entry name" value="HAD-like_sf"/>
</dbReference>
<evidence type="ECO:0000256" key="11">
    <source>
        <dbReference type="SAM" id="Phobius"/>
    </source>
</evidence>
<comment type="similarity">
    <text evidence="2">Belongs to the GPAT/DAPAT family.</text>
</comment>
<sequence length="442" mass="48467">MPSSSPEPASSRKFPSIKSCTGESYESIAADLDGTLLCSSSSFPYFMLVAVEAGSLLRGFVLLLSLPAVIVSYLFISEALGIQILIFISFAGLKIRDIELASRAVLPRFYAADVRGDSYEVFARCKRKVVVTANPTLMVEPFVKDFLGGDKVLGTEIEVNPKTKRATGFVKKPGVLVGKWKKLAVVKEFGGEVVPDLGIGDRKTDHDFMSVCKRIVRYTYELLGIHLVIKGNPPPPANSTSGGNLYVCNHRTALDPIIIAIALGRKVSCVTYSVSRLSRLLSPIPAVALTRDREADAAMIKALLEKGDLVVCPEGTTCREPFLLRFSALFAELSDRIVPVAMDCKQGMFYGTTVRGVKFWDPYFFFMNPRPRYEVTFLERVPAEMTVKAGGRSSIEVANYVQRMLGDVLGFECTGLTRKDKYMLLGGNDGKVESIHNAKKAV</sequence>
<feature type="transmembrane region" description="Helical" evidence="11">
    <location>
        <begin position="45"/>
        <end position="64"/>
    </location>
</feature>
<dbReference type="PANTHER" id="PTHR15486:SF70">
    <property type="entry name" value="GLYCEROL-3-PHOSPHATE ACYLTRANSFERASE 8-RELATED"/>
    <property type="match status" value="1"/>
</dbReference>
<evidence type="ECO:0000256" key="7">
    <source>
        <dbReference type="ARBA" id="ARBA00023136"/>
    </source>
</evidence>
<dbReference type="AlphaFoldDB" id="A0AAV0PHJ6"/>
<evidence type="ECO:0000256" key="8">
    <source>
        <dbReference type="ARBA" id="ARBA00023209"/>
    </source>
</evidence>
<dbReference type="CDD" id="cd06551">
    <property type="entry name" value="LPLAT"/>
    <property type="match status" value="1"/>
</dbReference>
<dbReference type="FunFam" id="3.40.50.1000:FF:000134">
    <property type="entry name" value="Glycerol-3-phosphate 2-O-acyltransferase 6"/>
    <property type="match status" value="1"/>
</dbReference>
<protein>
    <recommendedName>
        <fullName evidence="12">Phospholipid/glycerol acyltransferase domain-containing protein</fullName>
    </recommendedName>
</protein>
<evidence type="ECO:0000256" key="4">
    <source>
        <dbReference type="ARBA" id="ARBA00022692"/>
    </source>
</evidence>
<feature type="domain" description="Phospholipid/glycerol acyltransferase" evidence="12">
    <location>
        <begin position="244"/>
        <end position="345"/>
    </location>
</feature>
<dbReference type="SUPFAM" id="SSF56784">
    <property type="entry name" value="HAD-like"/>
    <property type="match status" value="1"/>
</dbReference>
<dbReference type="Proteomes" id="UP001154282">
    <property type="component" value="Unassembled WGS sequence"/>
</dbReference>
<keyword evidence="4 11" id="KW-0812">Transmembrane</keyword>
<keyword evidence="10" id="KW-0012">Acyltransferase</keyword>
<comment type="subcellular location">
    <subcellularLocation>
        <location evidence="1">Membrane</location>
        <topology evidence="1">Multi-pass membrane protein</topology>
    </subcellularLocation>
</comment>
<evidence type="ECO:0000256" key="10">
    <source>
        <dbReference type="ARBA" id="ARBA00023315"/>
    </source>
</evidence>
<dbReference type="EMBL" id="CAMGYJ010000009">
    <property type="protein sequence ID" value="CAI0470335.1"/>
    <property type="molecule type" value="Genomic_DNA"/>
</dbReference>
<evidence type="ECO:0000256" key="1">
    <source>
        <dbReference type="ARBA" id="ARBA00004141"/>
    </source>
</evidence>
<comment type="caution">
    <text evidence="13">The sequence shown here is derived from an EMBL/GenBank/DDBJ whole genome shotgun (WGS) entry which is preliminary data.</text>
</comment>
<evidence type="ECO:0000256" key="2">
    <source>
        <dbReference type="ARBA" id="ARBA00007937"/>
    </source>
</evidence>
<dbReference type="Pfam" id="PF01553">
    <property type="entry name" value="Acyltransferase"/>
    <property type="match status" value="1"/>
</dbReference>
<dbReference type="GO" id="GO:0016791">
    <property type="term" value="F:phosphatase activity"/>
    <property type="evidence" value="ECO:0007669"/>
    <property type="project" value="TreeGrafter"/>
</dbReference>
<keyword evidence="8" id="KW-0444">Lipid biosynthesis</keyword>
<dbReference type="GO" id="GO:0016020">
    <property type="term" value="C:membrane"/>
    <property type="evidence" value="ECO:0007669"/>
    <property type="project" value="UniProtKB-SubCell"/>
</dbReference>
<keyword evidence="5 11" id="KW-1133">Transmembrane helix</keyword>
<evidence type="ECO:0000259" key="12">
    <source>
        <dbReference type="SMART" id="SM00563"/>
    </source>
</evidence>
<feature type="transmembrane region" description="Helical" evidence="11">
    <location>
        <begin position="70"/>
        <end position="93"/>
    </location>
</feature>
<keyword evidence="9" id="KW-1208">Phospholipid metabolism</keyword>
<dbReference type="GO" id="GO:0010143">
    <property type="term" value="P:cutin biosynthetic process"/>
    <property type="evidence" value="ECO:0007669"/>
    <property type="project" value="TreeGrafter"/>
</dbReference>
<keyword evidence="14" id="KW-1185">Reference proteome</keyword>
<keyword evidence="3" id="KW-0808">Transferase</keyword>
<dbReference type="SUPFAM" id="SSF69593">
    <property type="entry name" value="Glycerol-3-phosphate (1)-acyltransferase"/>
    <property type="match status" value="1"/>
</dbReference>
<evidence type="ECO:0000256" key="5">
    <source>
        <dbReference type="ARBA" id="ARBA00022989"/>
    </source>
</evidence>
<dbReference type="GO" id="GO:0008654">
    <property type="term" value="P:phospholipid biosynthetic process"/>
    <property type="evidence" value="ECO:0007669"/>
    <property type="project" value="UniProtKB-KW"/>
</dbReference>
<keyword evidence="8" id="KW-0594">Phospholipid biosynthesis</keyword>
<dbReference type="SMART" id="SM00563">
    <property type="entry name" value="PlsC"/>
    <property type="match status" value="1"/>
</dbReference>
<reference evidence="13" key="1">
    <citation type="submission" date="2022-08" db="EMBL/GenBank/DDBJ databases">
        <authorList>
            <person name="Gutierrez-Valencia J."/>
        </authorList>
    </citation>
    <scope>NUCLEOTIDE SEQUENCE</scope>
</reference>
<organism evidence="13 14">
    <name type="scientific">Linum tenue</name>
    <dbReference type="NCBI Taxonomy" id="586396"/>
    <lineage>
        <taxon>Eukaryota</taxon>
        <taxon>Viridiplantae</taxon>
        <taxon>Streptophyta</taxon>
        <taxon>Embryophyta</taxon>
        <taxon>Tracheophyta</taxon>
        <taxon>Spermatophyta</taxon>
        <taxon>Magnoliopsida</taxon>
        <taxon>eudicotyledons</taxon>
        <taxon>Gunneridae</taxon>
        <taxon>Pentapetalae</taxon>
        <taxon>rosids</taxon>
        <taxon>fabids</taxon>
        <taxon>Malpighiales</taxon>
        <taxon>Linaceae</taxon>
        <taxon>Linum</taxon>
    </lineage>
</organism>
<evidence type="ECO:0000313" key="14">
    <source>
        <dbReference type="Proteomes" id="UP001154282"/>
    </source>
</evidence>